<accession>A0A6G7VDD2</accession>
<keyword evidence="5 6" id="KW-0472">Membrane</keyword>
<evidence type="ECO:0000256" key="6">
    <source>
        <dbReference type="SAM" id="Phobius"/>
    </source>
</evidence>
<dbReference type="InterPro" id="IPR004477">
    <property type="entry name" value="ComEC_N"/>
</dbReference>
<dbReference type="InterPro" id="IPR036866">
    <property type="entry name" value="RibonucZ/Hydroxyglut_hydro"/>
</dbReference>
<dbReference type="SUPFAM" id="SSF56281">
    <property type="entry name" value="Metallo-hydrolase/oxidoreductase"/>
    <property type="match status" value="1"/>
</dbReference>
<dbReference type="Gene3D" id="3.60.15.10">
    <property type="entry name" value="Ribonuclease Z/Hydroxyacylglutathione hydrolase-like"/>
    <property type="match status" value="1"/>
</dbReference>
<feature type="transmembrane region" description="Helical" evidence="6">
    <location>
        <begin position="464"/>
        <end position="483"/>
    </location>
</feature>
<proteinExistence type="predicted"/>
<feature type="transmembrane region" description="Helical" evidence="6">
    <location>
        <begin position="270"/>
        <end position="292"/>
    </location>
</feature>
<name>A0A6G7VDD2_9GAMM</name>
<dbReference type="InterPro" id="IPR001279">
    <property type="entry name" value="Metallo-B-lactamas"/>
</dbReference>
<dbReference type="EMBL" id="CP048029">
    <property type="protein sequence ID" value="QIK38059.1"/>
    <property type="molecule type" value="Genomic_DNA"/>
</dbReference>
<dbReference type="RefSeq" id="WP_166270823.1">
    <property type="nucleotide sequence ID" value="NZ_CP048029.1"/>
</dbReference>
<dbReference type="Proteomes" id="UP000502699">
    <property type="component" value="Chromosome"/>
</dbReference>
<reference evidence="9" key="1">
    <citation type="submission" date="2020-01" db="EMBL/GenBank/DDBJ databases">
        <title>Caldichromatium gen. nov., sp. nov., a thermophilic purple sulfur bacterium member of the family Chromatiaceae isolated from Nakabusa hot spring, Japan.</title>
        <authorList>
            <person name="Saini M.K."/>
            <person name="Hanada S."/>
            <person name="Tank M."/>
        </authorList>
    </citation>
    <scope>NUCLEOTIDE SEQUENCE [LARGE SCALE GENOMIC DNA]</scope>
    <source>
        <strain evidence="9">No.7</strain>
    </source>
</reference>
<dbReference type="InterPro" id="IPR004797">
    <property type="entry name" value="Competence_ComEC/Rec2"/>
</dbReference>
<dbReference type="SMART" id="SM00849">
    <property type="entry name" value="Lactamase_B"/>
    <property type="match status" value="1"/>
</dbReference>
<dbReference type="KEGG" id="cjap:GWK36_08770"/>
<evidence type="ECO:0000256" key="4">
    <source>
        <dbReference type="ARBA" id="ARBA00022989"/>
    </source>
</evidence>
<dbReference type="PANTHER" id="PTHR30619">
    <property type="entry name" value="DNA INTERNALIZATION/COMPETENCE PROTEIN COMEC/REC2"/>
    <property type="match status" value="1"/>
</dbReference>
<dbReference type="Pfam" id="PF03772">
    <property type="entry name" value="Competence"/>
    <property type="match status" value="1"/>
</dbReference>
<evidence type="ECO:0000313" key="8">
    <source>
        <dbReference type="EMBL" id="QIK38059.1"/>
    </source>
</evidence>
<dbReference type="PANTHER" id="PTHR30619:SF1">
    <property type="entry name" value="RECOMBINATION PROTEIN 2"/>
    <property type="match status" value="1"/>
</dbReference>
<dbReference type="NCBIfam" id="TIGR00361">
    <property type="entry name" value="ComEC_Rec2"/>
    <property type="match status" value="1"/>
</dbReference>
<feature type="transmembrane region" description="Helical" evidence="6">
    <location>
        <begin position="25"/>
        <end position="41"/>
    </location>
</feature>
<keyword evidence="2" id="KW-1003">Cell membrane</keyword>
<dbReference type="Pfam" id="PF00753">
    <property type="entry name" value="Lactamase_B"/>
    <property type="match status" value="1"/>
</dbReference>
<feature type="transmembrane region" description="Helical" evidence="6">
    <location>
        <begin position="372"/>
        <end position="391"/>
    </location>
</feature>
<comment type="subcellular location">
    <subcellularLocation>
        <location evidence="1">Cell membrane</location>
        <topology evidence="1">Multi-pass membrane protein</topology>
    </subcellularLocation>
</comment>
<dbReference type="Pfam" id="PF13567">
    <property type="entry name" value="DUF4131"/>
    <property type="match status" value="1"/>
</dbReference>
<feature type="transmembrane region" description="Helical" evidence="6">
    <location>
        <begin position="298"/>
        <end position="315"/>
    </location>
</feature>
<keyword evidence="4 6" id="KW-1133">Transmembrane helix</keyword>
<dbReference type="NCBIfam" id="TIGR00360">
    <property type="entry name" value="ComEC_N-term"/>
    <property type="match status" value="1"/>
</dbReference>
<organism evidence="8 9">
    <name type="scientific">Caldichromatium japonicum</name>
    <dbReference type="NCBI Taxonomy" id="2699430"/>
    <lineage>
        <taxon>Bacteria</taxon>
        <taxon>Pseudomonadati</taxon>
        <taxon>Pseudomonadota</taxon>
        <taxon>Gammaproteobacteria</taxon>
        <taxon>Chromatiales</taxon>
        <taxon>Chromatiaceae</taxon>
        <taxon>Caldichromatium</taxon>
    </lineage>
</organism>
<evidence type="ECO:0000256" key="2">
    <source>
        <dbReference type="ARBA" id="ARBA00022475"/>
    </source>
</evidence>
<dbReference type="AlphaFoldDB" id="A0A6G7VDD2"/>
<evidence type="ECO:0000256" key="5">
    <source>
        <dbReference type="ARBA" id="ARBA00023136"/>
    </source>
</evidence>
<gene>
    <name evidence="8" type="ORF">GWK36_08770</name>
</gene>
<evidence type="ECO:0000256" key="3">
    <source>
        <dbReference type="ARBA" id="ARBA00022692"/>
    </source>
</evidence>
<dbReference type="InterPro" id="IPR025405">
    <property type="entry name" value="DUF4131"/>
</dbReference>
<dbReference type="InterPro" id="IPR052159">
    <property type="entry name" value="Competence_DNA_uptake"/>
</dbReference>
<feature type="transmembrane region" description="Helical" evidence="6">
    <location>
        <begin position="403"/>
        <end position="430"/>
    </location>
</feature>
<evidence type="ECO:0000259" key="7">
    <source>
        <dbReference type="SMART" id="SM00849"/>
    </source>
</evidence>
<dbReference type="GO" id="GO:0005886">
    <property type="term" value="C:plasma membrane"/>
    <property type="evidence" value="ECO:0007669"/>
    <property type="project" value="UniProtKB-SubCell"/>
</dbReference>
<evidence type="ECO:0000256" key="1">
    <source>
        <dbReference type="ARBA" id="ARBA00004651"/>
    </source>
</evidence>
<evidence type="ECO:0000313" key="9">
    <source>
        <dbReference type="Proteomes" id="UP000502699"/>
    </source>
</evidence>
<dbReference type="GO" id="GO:0030420">
    <property type="term" value="P:establishment of competence for transformation"/>
    <property type="evidence" value="ECO:0007669"/>
    <property type="project" value="InterPro"/>
</dbReference>
<dbReference type="CDD" id="cd07731">
    <property type="entry name" value="ComA-like_MBL-fold"/>
    <property type="match status" value="1"/>
</dbReference>
<keyword evidence="3 6" id="KW-0812">Transmembrane</keyword>
<protein>
    <submittedName>
        <fullName evidence="8">DNA internalization-related competence protein ComEC/Rec2</fullName>
    </submittedName>
</protein>
<feature type="domain" description="Metallo-beta-lactamase" evidence="7">
    <location>
        <begin position="518"/>
        <end position="701"/>
    </location>
</feature>
<feature type="transmembrane region" description="Helical" evidence="6">
    <location>
        <begin position="239"/>
        <end position="258"/>
    </location>
</feature>
<dbReference type="InterPro" id="IPR035681">
    <property type="entry name" value="ComA-like_MBL"/>
</dbReference>
<sequence length="762" mass="83377">MHQAFGFTFALGVWGFEQWVHLPPPWMALVLLAAVLLGILHPGLRWLLILALGFGWAWFYTAQQLRADLPDSLARQSLWVEGRIASLPVPVGEGERFIFAVERTQGIPGGELGFKGRVRLSCYRDCPQLLVGERWRIRVSLKPRHGSLNPGGFDYERWLFEQGIVATGYVSGKPAWQRLGDGAGRYWLHRLRQRLAERLAKTIPDRPELGLIQALTLGERSGLDPELWEVFARTGTSHLIAISGLHVGLIAGLVFWLARRLWSLNMHLTLWLSAPRAAALIAFVAALIYAALAGFAIPIQRALIMLAVVLGAVFWQRALRPMQALALALVGVLLWDPLSILSIGFWLSFGAVGVLLFALAYRLPGEPVWLRLTRAQWAVALGLMPLLVGFFDRVSLIAPLVNLIAVPLFGLLILPAVLITTLLGLLGLIWPLHWVAEGLGWCLKALEWFATLPWAMMEFPERPLWAWVAAWGGVGLLLGPPGLPGRWLGVVLLLPLAVLEPKRPAWGEVWLSLLDVGQGLAVVVETAEGILVYDTGPAQAGGFDAGGTIVAPFLRARGIGRIDRLVISHADQDHAGGGRGLLARLPAQVILSGEPERLGLAGARPCLAGEVWHWSGVEFRFLHPKHPGFGGNNASCVLAIRTADQAILIPGDVDRQVEGELAPQLGPLKVLIAGHHGSKHSTSERLLAATRPEWVLFSSGYANRFEFPAREVRARLAARGISNLNTATAGTIRFKLGPQGWIEPPAGYRQQAARIWTHRPAE</sequence>
<feature type="transmembrane region" description="Helical" evidence="6">
    <location>
        <begin position="327"/>
        <end position="360"/>
    </location>
</feature>
<keyword evidence="9" id="KW-1185">Reference proteome</keyword>